<reference evidence="5 6" key="1">
    <citation type="journal article" date="2010" name="Stand. Genomic Sci.">
        <title>Complete genome sequence of Conexibacter woesei type strain (ID131577).</title>
        <authorList>
            <person name="Pukall R."/>
            <person name="Lapidus A."/>
            <person name="Glavina Del Rio T."/>
            <person name="Copeland A."/>
            <person name="Tice H."/>
            <person name="Cheng J.-F."/>
            <person name="Lucas S."/>
            <person name="Chen F."/>
            <person name="Nolan M."/>
            <person name="Bruce D."/>
            <person name="Goodwin L."/>
            <person name="Pitluck S."/>
            <person name="Mavromatis K."/>
            <person name="Ivanova N."/>
            <person name="Ovchinnikova G."/>
            <person name="Pati A."/>
            <person name="Chen A."/>
            <person name="Palaniappan K."/>
            <person name="Land M."/>
            <person name="Hauser L."/>
            <person name="Chang Y.-J."/>
            <person name="Jeffries C.D."/>
            <person name="Chain P."/>
            <person name="Meincke L."/>
            <person name="Sims D."/>
            <person name="Brettin T."/>
            <person name="Detter J.C."/>
            <person name="Rohde M."/>
            <person name="Goeker M."/>
            <person name="Bristow J."/>
            <person name="Eisen J.A."/>
            <person name="Markowitz V."/>
            <person name="Kyrpides N.C."/>
            <person name="Klenk H.-P."/>
            <person name="Hugenholtz P."/>
        </authorList>
    </citation>
    <scope>NUCLEOTIDE SEQUENCE [LARGE SCALE GENOMIC DNA]</scope>
    <source>
        <strain evidence="6">DSM 14684 / CIP 108061 / JCM 11494 / NBRC 100937 / ID131577</strain>
    </source>
</reference>
<dbReference type="AlphaFoldDB" id="D3F3Z7"/>
<dbReference type="InterPro" id="IPR018356">
    <property type="entry name" value="Tscrpt_reg_HTH_DeoR_CS"/>
</dbReference>
<dbReference type="InterPro" id="IPR026881">
    <property type="entry name" value="WYL_dom"/>
</dbReference>
<dbReference type="PANTHER" id="PTHR34580">
    <property type="match status" value="1"/>
</dbReference>
<dbReference type="InterPro" id="IPR001034">
    <property type="entry name" value="DeoR_HTH"/>
</dbReference>
<name>D3F3Z7_CONWI</name>
<dbReference type="Pfam" id="PF25583">
    <property type="entry name" value="WCX"/>
    <property type="match status" value="1"/>
</dbReference>
<dbReference type="InterPro" id="IPR051534">
    <property type="entry name" value="CBASS_pafABC_assoc_protein"/>
</dbReference>
<dbReference type="KEGG" id="cwo:Cwoe_0044"/>
<gene>
    <name evidence="5" type="ordered locus">Cwoe_0044</name>
</gene>
<dbReference type="InterPro" id="IPR036388">
    <property type="entry name" value="WH-like_DNA-bd_sf"/>
</dbReference>
<dbReference type="InterPro" id="IPR013196">
    <property type="entry name" value="HTH_11"/>
</dbReference>
<accession>D3F3Z7</accession>
<evidence type="ECO:0000256" key="2">
    <source>
        <dbReference type="ARBA" id="ARBA00023125"/>
    </source>
</evidence>
<keyword evidence="6" id="KW-1185">Reference proteome</keyword>
<sequence length="318" mass="35443">MRASRLVTLVLLLQARGPWTADELAERLEVSVRTVHRDVEALRASGVPIRGERGPAGGYRLPGGYRTRLTGLTPDEAEALFLAAPADALGLGGFLADAQLKLLAALPPQLRDRADRAAQLFHVDHRSWFGPDEQPPALGAIAGALWHGRRLRLVHRGRERVVDPLGLVLKGPSWYLIGATERGERTFRVGRVERAVELEQEARRPPQFDLVAHWDAWSRAFEDGLPYIAARVRVAPHKLGELRRVVDSRRRDLLPRHADGDEWLELEVWFERIEHAEGGLLGLGAHVEVLAPPELRTRIEAHVATLARRYGVEHPSSS</sequence>
<dbReference type="PROSITE" id="PS52050">
    <property type="entry name" value="WYL"/>
    <property type="match status" value="1"/>
</dbReference>
<dbReference type="GO" id="GO:0003677">
    <property type="term" value="F:DNA binding"/>
    <property type="evidence" value="ECO:0007669"/>
    <property type="project" value="UniProtKB-KW"/>
</dbReference>
<dbReference type="Pfam" id="PF13280">
    <property type="entry name" value="WYL"/>
    <property type="match status" value="1"/>
</dbReference>
<dbReference type="PROSITE" id="PS51000">
    <property type="entry name" value="HTH_DEOR_2"/>
    <property type="match status" value="1"/>
</dbReference>
<feature type="domain" description="HTH deoR-type" evidence="4">
    <location>
        <begin position="2"/>
        <end position="57"/>
    </location>
</feature>
<keyword evidence="3" id="KW-0804">Transcription</keyword>
<dbReference type="GO" id="GO:0003700">
    <property type="term" value="F:DNA-binding transcription factor activity"/>
    <property type="evidence" value="ECO:0007669"/>
    <property type="project" value="InterPro"/>
</dbReference>
<keyword evidence="2" id="KW-0238">DNA-binding</keyword>
<evidence type="ECO:0000313" key="6">
    <source>
        <dbReference type="Proteomes" id="UP000008229"/>
    </source>
</evidence>
<dbReference type="eggNOG" id="COG2378">
    <property type="taxonomic scope" value="Bacteria"/>
</dbReference>
<dbReference type="HOGENOM" id="CLU_041141_5_0_11"/>
<evidence type="ECO:0000313" key="5">
    <source>
        <dbReference type="EMBL" id="ADB48480.1"/>
    </source>
</evidence>
<dbReference type="OrthoDB" id="3171994at2"/>
<dbReference type="STRING" id="469383.Cwoe_0044"/>
<reference evidence="6" key="2">
    <citation type="submission" date="2010-01" db="EMBL/GenBank/DDBJ databases">
        <title>The complete genome of Conexibacter woesei DSM 14684.</title>
        <authorList>
            <consortium name="US DOE Joint Genome Institute (JGI-PGF)"/>
            <person name="Lucas S."/>
            <person name="Copeland A."/>
            <person name="Lapidus A."/>
            <person name="Glavina del Rio T."/>
            <person name="Dalin E."/>
            <person name="Tice H."/>
            <person name="Bruce D."/>
            <person name="Goodwin L."/>
            <person name="Pitluck S."/>
            <person name="Kyrpides N."/>
            <person name="Mavromatis K."/>
            <person name="Ivanova N."/>
            <person name="Mikhailova N."/>
            <person name="Chertkov O."/>
            <person name="Brettin T."/>
            <person name="Detter J.C."/>
            <person name="Han C."/>
            <person name="Larimer F."/>
            <person name="Land M."/>
            <person name="Hauser L."/>
            <person name="Markowitz V."/>
            <person name="Cheng J.-F."/>
            <person name="Hugenholtz P."/>
            <person name="Woyke T."/>
            <person name="Wu D."/>
            <person name="Pukall R."/>
            <person name="Steenblock K."/>
            <person name="Schneider S."/>
            <person name="Klenk H.-P."/>
            <person name="Eisen J.A."/>
        </authorList>
    </citation>
    <scope>NUCLEOTIDE SEQUENCE [LARGE SCALE GENOMIC DNA]</scope>
    <source>
        <strain evidence="6">DSM 14684 / CIP 108061 / JCM 11494 / NBRC 100937 / ID131577</strain>
    </source>
</reference>
<protein>
    <submittedName>
        <fullName evidence="5">Helix-turn-helix type 11 domain protein</fullName>
    </submittedName>
</protein>
<evidence type="ECO:0000256" key="3">
    <source>
        <dbReference type="ARBA" id="ARBA00023163"/>
    </source>
</evidence>
<dbReference type="EMBL" id="CP001854">
    <property type="protein sequence ID" value="ADB48480.1"/>
    <property type="molecule type" value="Genomic_DNA"/>
</dbReference>
<proteinExistence type="predicted"/>
<dbReference type="Pfam" id="PF08279">
    <property type="entry name" value="HTH_11"/>
    <property type="match status" value="1"/>
</dbReference>
<evidence type="ECO:0000259" key="4">
    <source>
        <dbReference type="PROSITE" id="PS51000"/>
    </source>
</evidence>
<dbReference type="Gene3D" id="1.10.10.10">
    <property type="entry name" value="Winged helix-like DNA-binding domain superfamily/Winged helix DNA-binding domain"/>
    <property type="match status" value="1"/>
</dbReference>
<organism evidence="5 6">
    <name type="scientific">Conexibacter woesei (strain DSM 14684 / CCUG 47730 / CIP 108061 / JCM 11494 / NBRC 100937 / ID131577)</name>
    <dbReference type="NCBI Taxonomy" id="469383"/>
    <lineage>
        <taxon>Bacteria</taxon>
        <taxon>Bacillati</taxon>
        <taxon>Actinomycetota</taxon>
        <taxon>Thermoleophilia</taxon>
        <taxon>Solirubrobacterales</taxon>
        <taxon>Conexibacteraceae</taxon>
        <taxon>Conexibacter</taxon>
    </lineage>
</organism>
<dbReference type="InterPro" id="IPR057727">
    <property type="entry name" value="WCX_dom"/>
</dbReference>
<dbReference type="PROSITE" id="PS00894">
    <property type="entry name" value="HTH_DEOR_1"/>
    <property type="match status" value="1"/>
</dbReference>
<dbReference type="PANTHER" id="PTHR34580:SF1">
    <property type="entry name" value="PROTEIN PAFC"/>
    <property type="match status" value="1"/>
</dbReference>
<dbReference type="RefSeq" id="WP_012931533.1">
    <property type="nucleotide sequence ID" value="NC_013739.1"/>
</dbReference>
<evidence type="ECO:0000256" key="1">
    <source>
        <dbReference type="ARBA" id="ARBA00023015"/>
    </source>
</evidence>
<keyword evidence="1" id="KW-0805">Transcription regulation</keyword>
<dbReference type="SUPFAM" id="SSF46785">
    <property type="entry name" value="Winged helix' DNA-binding domain"/>
    <property type="match status" value="1"/>
</dbReference>
<dbReference type="Proteomes" id="UP000008229">
    <property type="component" value="Chromosome"/>
</dbReference>
<dbReference type="InterPro" id="IPR036390">
    <property type="entry name" value="WH_DNA-bd_sf"/>
</dbReference>